<gene>
    <name evidence="2" type="ORF">C923_02287</name>
</gene>
<proteinExistence type="predicted"/>
<evidence type="ECO:0000313" key="3">
    <source>
        <dbReference type="Proteomes" id="UP000030697"/>
    </source>
</evidence>
<feature type="transmembrane region" description="Helical" evidence="1">
    <location>
        <begin position="87"/>
        <end position="108"/>
    </location>
</feature>
<keyword evidence="1" id="KW-1133">Transmembrane helix</keyword>
<evidence type="ECO:0000256" key="1">
    <source>
        <dbReference type="SAM" id="Phobius"/>
    </source>
</evidence>
<accession>W7JDU0</accession>
<sequence>TKSICSIINLQQLMPVNTRLANPNLIYDPNYETIYSKWKTFLRKEQSSGNLISNCFSRDFLHTILLCNYVTIIEDLRKTAVKKKLKYFFLHLCLESGISINVALMLFINATKQSDKLQVLRACWFIII</sequence>
<keyword evidence="1" id="KW-0472">Membrane</keyword>
<keyword evidence="1" id="KW-0812">Transmembrane</keyword>
<dbReference type="OrthoDB" id="1937912at2759"/>
<dbReference type="EMBL" id="KI928431">
    <property type="protein sequence ID" value="EWC77045.1"/>
    <property type="molecule type" value="Genomic_DNA"/>
</dbReference>
<feature type="non-terminal residue" evidence="2">
    <location>
        <position position="1"/>
    </location>
</feature>
<organism evidence="2 3">
    <name type="scientific">Plasmodium falciparum UGT5.1</name>
    <dbReference type="NCBI Taxonomy" id="1237627"/>
    <lineage>
        <taxon>Eukaryota</taxon>
        <taxon>Sar</taxon>
        <taxon>Alveolata</taxon>
        <taxon>Apicomplexa</taxon>
        <taxon>Aconoidasida</taxon>
        <taxon>Haemosporida</taxon>
        <taxon>Plasmodiidae</taxon>
        <taxon>Plasmodium</taxon>
        <taxon>Plasmodium (Laverania)</taxon>
    </lineage>
</organism>
<reference evidence="2 3" key="1">
    <citation type="submission" date="2013-02" db="EMBL/GenBank/DDBJ databases">
        <title>The Genome Sequence of Plasmodium falciparum UGT5.1.</title>
        <authorList>
            <consortium name="The Broad Institute Genome Sequencing Platform"/>
            <consortium name="The Broad Institute Genome Sequencing Center for Infectious Disease"/>
            <person name="Neafsey D."/>
            <person name="Cheeseman I."/>
            <person name="Volkman S."/>
            <person name="Adams J."/>
            <person name="Walker B."/>
            <person name="Young S.K."/>
            <person name="Zeng Q."/>
            <person name="Gargeya S."/>
            <person name="Fitzgerald M."/>
            <person name="Haas B."/>
            <person name="Abouelleil A."/>
            <person name="Alvarado L."/>
            <person name="Arachchi H.M."/>
            <person name="Berlin A.M."/>
            <person name="Chapman S.B."/>
            <person name="Dewar J."/>
            <person name="Goldberg J."/>
            <person name="Griggs A."/>
            <person name="Gujja S."/>
            <person name="Hansen M."/>
            <person name="Howarth C."/>
            <person name="Imamovic A."/>
            <person name="Larimer J."/>
            <person name="McCowan C."/>
            <person name="Murphy C."/>
            <person name="Neiman D."/>
            <person name="Pearson M."/>
            <person name="Priest M."/>
            <person name="Roberts A."/>
            <person name="Saif S."/>
            <person name="Shea T."/>
            <person name="Sisk P."/>
            <person name="Sykes S."/>
            <person name="Wortman J."/>
            <person name="Nusbaum C."/>
            <person name="Birren B."/>
        </authorList>
    </citation>
    <scope>NUCLEOTIDE SEQUENCE [LARGE SCALE GENOMIC DNA]</scope>
    <source>
        <strain evidence="2 3">UGT5.1</strain>
    </source>
</reference>
<name>W7JDU0_PLAFA</name>
<dbReference type="AlphaFoldDB" id="W7JDU0"/>
<evidence type="ECO:0000313" key="2">
    <source>
        <dbReference type="EMBL" id="EWC77045.1"/>
    </source>
</evidence>
<dbReference type="Proteomes" id="UP000030697">
    <property type="component" value="Unassembled WGS sequence"/>
</dbReference>
<protein>
    <submittedName>
        <fullName evidence="2">Uncharacterized protein</fullName>
    </submittedName>
</protein>